<dbReference type="InterPro" id="IPR018200">
    <property type="entry name" value="USP_CS"/>
</dbReference>
<dbReference type="Pfam" id="PF00443">
    <property type="entry name" value="UCH"/>
    <property type="match status" value="1"/>
</dbReference>
<feature type="compositionally biased region" description="Basic and acidic residues" evidence="8">
    <location>
        <begin position="364"/>
        <end position="373"/>
    </location>
</feature>
<accession>A0AAV9BS49</accession>
<comment type="caution">
    <text evidence="10">The sequence shown here is derived from an EMBL/GenBank/DDBJ whole genome shotgun (WGS) entry which is preliminary data.</text>
</comment>
<evidence type="ECO:0000313" key="10">
    <source>
        <dbReference type="EMBL" id="KAK1279460.1"/>
    </source>
</evidence>
<dbReference type="PROSITE" id="PS50235">
    <property type="entry name" value="USP_3"/>
    <property type="match status" value="1"/>
</dbReference>
<reference evidence="10" key="1">
    <citation type="journal article" date="2023" name="Nat. Commun.">
        <title>Diploid and tetraploid genomes of Acorus and the evolution of monocots.</title>
        <authorList>
            <person name="Ma L."/>
            <person name="Liu K.W."/>
            <person name="Li Z."/>
            <person name="Hsiao Y.Y."/>
            <person name="Qi Y."/>
            <person name="Fu T."/>
            <person name="Tang G.D."/>
            <person name="Zhang D."/>
            <person name="Sun W.H."/>
            <person name="Liu D.K."/>
            <person name="Li Y."/>
            <person name="Chen G.Z."/>
            <person name="Liu X.D."/>
            <person name="Liao X.Y."/>
            <person name="Jiang Y.T."/>
            <person name="Yu X."/>
            <person name="Hao Y."/>
            <person name="Huang J."/>
            <person name="Zhao X.W."/>
            <person name="Ke S."/>
            <person name="Chen Y.Y."/>
            <person name="Wu W.L."/>
            <person name="Hsu J.L."/>
            <person name="Lin Y.F."/>
            <person name="Huang M.D."/>
            <person name="Li C.Y."/>
            <person name="Huang L."/>
            <person name="Wang Z.W."/>
            <person name="Zhao X."/>
            <person name="Zhong W.Y."/>
            <person name="Peng D.H."/>
            <person name="Ahmad S."/>
            <person name="Lan S."/>
            <person name="Zhang J.S."/>
            <person name="Tsai W.C."/>
            <person name="Van de Peer Y."/>
            <person name="Liu Z.J."/>
        </authorList>
    </citation>
    <scope>NUCLEOTIDE SEQUENCE</scope>
    <source>
        <strain evidence="10">SCP</strain>
    </source>
</reference>
<dbReference type="PANTHER" id="PTHR24006">
    <property type="entry name" value="UBIQUITIN CARBOXYL-TERMINAL HYDROLASE"/>
    <property type="match status" value="1"/>
</dbReference>
<dbReference type="InterPro" id="IPR028889">
    <property type="entry name" value="USP"/>
</dbReference>
<dbReference type="GO" id="GO:0005634">
    <property type="term" value="C:nucleus"/>
    <property type="evidence" value="ECO:0007669"/>
    <property type="project" value="TreeGrafter"/>
</dbReference>
<dbReference type="Gene3D" id="3.90.70.10">
    <property type="entry name" value="Cysteine proteinases"/>
    <property type="match status" value="1"/>
</dbReference>
<comment type="catalytic activity">
    <reaction evidence="1 7">
        <text>Thiol-dependent hydrolysis of ester, thioester, amide, peptide and isopeptide bonds formed by the C-terminal Gly of ubiquitin (a 76-residue protein attached to proteins as an intracellular targeting signal).</text>
        <dbReference type="EC" id="3.4.19.12"/>
    </reaction>
</comment>
<reference evidence="10" key="2">
    <citation type="submission" date="2023-06" db="EMBL/GenBank/DDBJ databases">
        <authorList>
            <person name="Ma L."/>
            <person name="Liu K.-W."/>
            <person name="Li Z."/>
            <person name="Hsiao Y.-Y."/>
            <person name="Qi Y."/>
            <person name="Fu T."/>
            <person name="Tang G."/>
            <person name="Zhang D."/>
            <person name="Sun W.-H."/>
            <person name="Liu D.-K."/>
            <person name="Li Y."/>
            <person name="Chen G.-Z."/>
            <person name="Liu X.-D."/>
            <person name="Liao X.-Y."/>
            <person name="Jiang Y.-T."/>
            <person name="Yu X."/>
            <person name="Hao Y."/>
            <person name="Huang J."/>
            <person name="Zhao X.-W."/>
            <person name="Ke S."/>
            <person name="Chen Y.-Y."/>
            <person name="Wu W.-L."/>
            <person name="Hsu J.-L."/>
            <person name="Lin Y.-F."/>
            <person name="Huang M.-D."/>
            <person name="Li C.-Y."/>
            <person name="Huang L."/>
            <person name="Wang Z.-W."/>
            <person name="Zhao X."/>
            <person name="Zhong W.-Y."/>
            <person name="Peng D.-H."/>
            <person name="Ahmad S."/>
            <person name="Lan S."/>
            <person name="Zhang J.-S."/>
            <person name="Tsai W.-C."/>
            <person name="Van De Peer Y."/>
            <person name="Liu Z.-J."/>
        </authorList>
    </citation>
    <scope>NUCLEOTIDE SEQUENCE</scope>
    <source>
        <strain evidence="10">SCP</strain>
        <tissue evidence="10">Leaves</tissue>
    </source>
</reference>
<dbReference type="PANTHER" id="PTHR24006:SF758">
    <property type="entry name" value="UBIQUITIN CARBOXYL-TERMINAL HYDROLASE 36"/>
    <property type="match status" value="1"/>
</dbReference>
<feature type="compositionally biased region" description="Polar residues" evidence="8">
    <location>
        <begin position="484"/>
        <end position="505"/>
    </location>
</feature>
<evidence type="ECO:0000256" key="5">
    <source>
        <dbReference type="ARBA" id="ARBA00022801"/>
    </source>
</evidence>
<comment type="function">
    <text evidence="7">Recognizes and hydrolyzes the peptide bond at the C-terminal Gly of ubiquitin. Involved in the processing of poly-ubiquitin precursors as well as that of ubiquitinated proteins.</text>
</comment>
<keyword evidence="4 7" id="KW-0833">Ubl conjugation pathway</keyword>
<dbReference type="CDD" id="cd02661">
    <property type="entry name" value="Peptidase_C19E"/>
    <property type="match status" value="1"/>
</dbReference>
<dbReference type="SUPFAM" id="SSF54001">
    <property type="entry name" value="Cysteine proteinases"/>
    <property type="match status" value="1"/>
</dbReference>
<sequence>MEVVLTWERLQVPHRRKRLPPVGLRNLGNTCYLNSVLQCLTYTPPLAHLSLLHRHSSLCDGTECPFCLLERRIARSLSLGEGVAQDAPSGLRSGLEDRFRWGRQEDAHEFLRHVIDACHSASLKLLKRKAGAAATATEVKEIFGGALMSQVKCLLCGRESDKVDEIMDLSLDLIGCGSLAEALARFFQAEVLDGNNKYKCDKCEKLTEAKKQLFILRAPNVLVIQFKRFEGINGAKINRDITFGEVLLLSSYMCKASQDPQPEYKLYGIIVHSGCSPDSGHYYAYIKDANGRWYCCNDAHVSLASTQQVLSEKVYILFYSRSNQRPRPSKIGLSYNRVKTPNSKGGHVELNNREVDPLKSPMRKPCEPHHSEKGTSTMSRIGMVPNQQIKFGIQKILGQTVVNGNGNQEVQKNALIEKHDVSEQGRSVKSNGLSSASNTAEPAAPKKQISPASNGSAVHNGPKHSENGTLSNRNKDALRVGRYLTTSDAQKSGTAQNGSDSSLGSKNMPVLHRSNTPGLKRKPWDTEKSENGGTVNKKPCNSSENNISCSLQNVKHSEAPAEKLEKFKEVLAKEASSYLRSCDWFIDVQKFMLVEKRMHARETGNAFNNTELKGLLISKAKKAFNPKVPKPLLENLLGHLESFSDWKPLFDI</sequence>
<dbReference type="InterPro" id="IPR038765">
    <property type="entry name" value="Papain-like_cys_pep_sf"/>
</dbReference>
<keyword evidence="3 7" id="KW-0645">Protease</keyword>
<feature type="compositionally biased region" description="Polar residues" evidence="8">
    <location>
        <begin position="424"/>
        <end position="440"/>
    </location>
</feature>
<dbReference type="PROSITE" id="PS00973">
    <property type="entry name" value="USP_2"/>
    <property type="match status" value="1"/>
</dbReference>
<dbReference type="EMBL" id="JAUJYN010000001">
    <property type="protein sequence ID" value="KAK1279460.1"/>
    <property type="molecule type" value="Genomic_DNA"/>
</dbReference>
<protein>
    <recommendedName>
        <fullName evidence="7">Ubiquitin carboxyl-terminal hydrolase</fullName>
        <ecNumber evidence="7">3.4.19.12</ecNumber>
    </recommendedName>
</protein>
<name>A0AAV9BS49_ACOGR</name>
<evidence type="ECO:0000313" key="11">
    <source>
        <dbReference type="Proteomes" id="UP001179952"/>
    </source>
</evidence>
<dbReference type="Proteomes" id="UP001179952">
    <property type="component" value="Unassembled WGS sequence"/>
</dbReference>
<gene>
    <name evidence="10" type="ORF">QJS04_geneDACA017693</name>
</gene>
<evidence type="ECO:0000256" key="7">
    <source>
        <dbReference type="RuleBase" id="RU366025"/>
    </source>
</evidence>
<dbReference type="AlphaFoldDB" id="A0AAV9BS49"/>
<proteinExistence type="inferred from homology"/>
<comment type="similarity">
    <text evidence="2 7">Belongs to the peptidase C19 family.</text>
</comment>
<dbReference type="InterPro" id="IPR050164">
    <property type="entry name" value="Peptidase_C19"/>
</dbReference>
<dbReference type="InterPro" id="IPR001394">
    <property type="entry name" value="Peptidase_C19_UCH"/>
</dbReference>
<evidence type="ECO:0000259" key="9">
    <source>
        <dbReference type="PROSITE" id="PS50235"/>
    </source>
</evidence>
<feature type="compositionally biased region" description="Basic and acidic residues" evidence="8">
    <location>
        <begin position="346"/>
        <end position="357"/>
    </location>
</feature>
<evidence type="ECO:0000256" key="2">
    <source>
        <dbReference type="ARBA" id="ARBA00009085"/>
    </source>
</evidence>
<dbReference type="GO" id="GO:0005829">
    <property type="term" value="C:cytosol"/>
    <property type="evidence" value="ECO:0007669"/>
    <property type="project" value="TreeGrafter"/>
</dbReference>
<evidence type="ECO:0000256" key="8">
    <source>
        <dbReference type="SAM" id="MobiDB-lite"/>
    </source>
</evidence>
<evidence type="ECO:0000256" key="1">
    <source>
        <dbReference type="ARBA" id="ARBA00000707"/>
    </source>
</evidence>
<dbReference type="GO" id="GO:0004843">
    <property type="term" value="F:cysteine-type deubiquitinase activity"/>
    <property type="evidence" value="ECO:0007669"/>
    <property type="project" value="UniProtKB-UniRule"/>
</dbReference>
<dbReference type="GO" id="GO:0016579">
    <property type="term" value="P:protein deubiquitination"/>
    <property type="evidence" value="ECO:0007669"/>
    <property type="project" value="InterPro"/>
</dbReference>
<evidence type="ECO:0000256" key="4">
    <source>
        <dbReference type="ARBA" id="ARBA00022786"/>
    </source>
</evidence>
<feature type="compositionally biased region" description="Polar residues" evidence="8">
    <location>
        <begin position="531"/>
        <end position="544"/>
    </location>
</feature>
<organism evidence="10 11">
    <name type="scientific">Acorus gramineus</name>
    <name type="common">Dwarf sweet flag</name>
    <dbReference type="NCBI Taxonomy" id="55184"/>
    <lineage>
        <taxon>Eukaryota</taxon>
        <taxon>Viridiplantae</taxon>
        <taxon>Streptophyta</taxon>
        <taxon>Embryophyta</taxon>
        <taxon>Tracheophyta</taxon>
        <taxon>Spermatophyta</taxon>
        <taxon>Magnoliopsida</taxon>
        <taxon>Liliopsida</taxon>
        <taxon>Acoraceae</taxon>
        <taxon>Acorus</taxon>
    </lineage>
</organism>
<evidence type="ECO:0000256" key="6">
    <source>
        <dbReference type="ARBA" id="ARBA00022807"/>
    </source>
</evidence>
<keyword evidence="5 7" id="KW-0378">Hydrolase</keyword>
<keyword evidence="11" id="KW-1185">Reference proteome</keyword>
<dbReference type="EC" id="3.4.19.12" evidence="7"/>
<feature type="domain" description="USP" evidence="9">
    <location>
        <begin position="22"/>
        <end position="322"/>
    </location>
</feature>
<evidence type="ECO:0000256" key="3">
    <source>
        <dbReference type="ARBA" id="ARBA00022670"/>
    </source>
</evidence>
<feature type="region of interest" description="Disordered" evidence="8">
    <location>
        <begin position="329"/>
        <end position="377"/>
    </location>
</feature>
<dbReference type="PROSITE" id="PS00972">
    <property type="entry name" value="USP_1"/>
    <property type="match status" value="1"/>
</dbReference>
<feature type="region of interest" description="Disordered" evidence="8">
    <location>
        <begin position="417"/>
        <end position="544"/>
    </location>
</feature>
<dbReference type="GO" id="GO:0006508">
    <property type="term" value="P:proteolysis"/>
    <property type="evidence" value="ECO:0007669"/>
    <property type="project" value="UniProtKB-KW"/>
</dbReference>
<keyword evidence="6 7" id="KW-0788">Thiol protease</keyword>